<organism evidence="2 3">
    <name type="scientific">Nesidiocoris tenuis</name>
    <dbReference type="NCBI Taxonomy" id="355587"/>
    <lineage>
        <taxon>Eukaryota</taxon>
        <taxon>Metazoa</taxon>
        <taxon>Ecdysozoa</taxon>
        <taxon>Arthropoda</taxon>
        <taxon>Hexapoda</taxon>
        <taxon>Insecta</taxon>
        <taxon>Pterygota</taxon>
        <taxon>Neoptera</taxon>
        <taxon>Paraneoptera</taxon>
        <taxon>Hemiptera</taxon>
        <taxon>Heteroptera</taxon>
        <taxon>Panheteroptera</taxon>
        <taxon>Cimicomorpha</taxon>
        <taxon>Miridae</taxon>
        <taxon>Dicyphina</taxon>
        <taxon>Nesidiocoris</taxon>
    </lineage>
</organism>
<evidence type="ECO:0000313" key="2">
    <source>
        <dbReference type="EMBL" id="BES98116.1"/>
    </source>
</evidence>
<feature type="region of interest" description="Disordered" evidence="1">
    <location>
        <begin position="72"/>
        <end position="92"/>
    </location>
</feature>
<name>A0ABN7B4M6_9HEMI</name>
<feature type="compositionally biased region" description="Low complexity" evidence="1">
    <location>
        <begin position="77"/>
        <end position="92"/>
    </location>
</feature>
<dbReference type="Proteomes" id="UP001307889">
    <property type="component" value="Chromosome 9"/>
</dbReference>
<accession>A0ABN7B4M6</accession>
<proteinExistence type="predicted"/>
<sequence>MCPALNASPPPAGGLTLTRRPVLRLGRGDKLVNAHSGPALLTGSARHAYRLISGPRVVVDSPPSAAPLVYSKESFTSRGRAPAAAPSLSASR</sequence>
<dbReference type="EMBL" id="AP028917">
    <property type="protein sequence ID" value="BES98116.1"/>
    <property type="molecule type" value="Genomic_DNA"/>
</dbReference>
<evidence type="ECO:0000313" key="3">
    <source>
        <dbReference type="Proteomes" id="UP001307889"/>
    </source>
</evidence>
<gene>
    <name evidence="2" type="ORF">NTJ_10931</name>
</gene>
<evidence type="ECO:0000256" key="1">
    <source>
        <dbReference type="SAM" id="MobiDB-lite"/>
    </source>
</evidence>
<keyword evidence="3" id="KW-1185">Reference proteome</keyword>
<reference evidence="2 3" key="1">
    <citation type="submission" date="2023-09" db="EMBL/GenBank/DDBJ databases">
        <title>Nesidiocoris tenuis whole genome shotgun sequence.</title>
        <authorList>
            <person name="Shibata T."/>
            <person name="Shimoda M."/>
            <person name="Kobayashi T."/>
            <person name="Uehara T."/>
        </authorList>
    </citation>
    <scope>NUCLEOTIDE SEQUENCE [LARGE SCALE GENOMIC DNA]</scope>
    <source>
        <strain evidence="2 3">Japan</strain>
    </source>
</reference>
<protein>
    <submittedName>
        <fullName evidence="2">Uncharacterized protein</fullName>
    </submittedName>
</protein>